<dbReference type="STRING" id="329046.A0A1Y2CU29"/>
<keyword evidence="6" id="KW-1185">Reference proteome</keyword>
<evidence type="ECO:0000256" key="3">
    <source>
        <dbReference type="SAM" id="MobiDB-lite"/>
    </source>
</evidence>
<dbReference type="OrthoDB" id="653904at2759"/>
<gene>
    <name evidence="5" type="ORF">BCR33DRAFT_713215</name>
</gene>
<accession>A0A1Y2CU29</accession>
<organism evidence="5 6">
    <name type="scientific">Rhizoclosmatium globosum</name>
    <dbReference type="NCBI Taxonomy" id="329046"/>
    <lineage>
        <taxon>Eukaryota</taxon>
        <taxon>Fungi</taxon>
        <taxon>Fungi incertae sedis</taxon>
        <taxon>Chytridiomycota</taxon>
        <taxon>Chytridiomycota incertae sedis</taxon>
        <taxon>Chytridiomycetes</taxon>
        <taxon>Chytridiales</taxon>
        <taxon>Chytriomycetaceae</taxon>
        <taxon>Rhizoclosmatium</taxon>
    </lineage>
</organism>
<comment type="subcellular location">
    <subcellularLocation>
        <location evidence="1">Nucleus</location>
    </subcellularLocation>
</comment>
<keyword evidence="2" id="KW-0539">Nucleus</keyword>
<dbReference type="InterPro" id="IPR050568">
    <property type="entry name" value="Transcr_DNA_Rep_Reg"/>
</dbReference>
<protein>
    <recommendedName>
        <fullName evidence="4">Transcription factor CBF/NF-Y/archaeal histone domain-containing protein</fullName>
    </recommendedName>
</protein>
<dbReference type="Proteomes" id="UP000193642">
    <property type="component" value="Unassembled WGS sequence"/>
</dbReference>
<dbReference type="AlphaFoldDB" id="A0A1Y2CU29"/>
<dbReference type="PROSITE" id="PS51257">
    <property type="entry name" value="PROKAR_LIPOPROTEIN"/>
    <property type="match status" value="1"/>
</dbReference>
<name>A0A1Y2CU29_9FUNG</name>
<sequence>MRTDDEVGKINAATPLLVSCALELFLKSIVSGCVDQARARGAKKVTASHLKAAINGTERFDFLKDLVANVPDPVEGEAEEEGKKKGRKRGAAAGSSTGGPSKRKAAVAAAAAVKEENETEEGEEDVGVKDEDAEYEPAGKASIANLLNDDDD</sequence>
<dbReference type="GO" id="GO:0001046">
    <property type="term" value="F:core promoter sequence-specific DNA binding"/>
    <property type="evidence" value="ECO:0007669"/>
    <property type="project" value="TreeGrafter"/>
</dbReference>
<feature type="compositionally biased region" description="Acidic residues" evidence="3">
    <location>
        <begin position="117"/>
        <end position="135"/>
    </location>
</feature>
<evidence type="ECO:0000256" key="2">
    <source>
        <dbReference type="ARBA" id="ARBA00023242"/>
    </source>
</evidence>
<comment type="caution">
    <text evidence="5">The sequence shown here is derived from an EMBL/GenBank/DDBJ whole genome shotgun (WGS) entry which is preliminary data.</text>
</comment>
<dbReference type="SUPFAM" id="SSF47113">
    <property type="entry name" value="Histone-fold"/>
    <property type="match status" value="1"/>
</dbReference>
<dbReference type="EMBL" id="MCGO01000007">
    <property type="protein sequence ID" value="ORY50396.1"/>
    <property type="molecule type" value="Genomic_DNA"/>
</dbReference>
<evidence type="ECO:0000313" key="5">
    <source>
        <dbReference type="EMBL" id="ORY50396.1"/>
    </source>
</evidence>
<dbReference type="GO" id="GO:0046982">
    <property type="term" value="F:protein heterodimerization activity"/>
    <property type="evidence" value="ECO:0007669"/>
    <property type="project" value="InterPro"/>
</dbReference>
<evidence type="ECO:0000259" key="4">
    <source>
        <dbReference type="Pfam" id="PF00808"/>
    </source>
</evidence>
<dbReference type="Pfam" id="PF00808">
    <property type="entry name" value="CBFD_NFYB_HMF"/>
    <property type="match status" value="1"/>
</dbReference>
<proteinExistence type="predicted"/>
<dbReference type="InterPro" id="IPR003958">
    <property type="entry name" value="CBFA_NFYB_domain"/>
</dbReference>
<feature type="domain" description="Transcription factor CBF/NF-Y/archaeal histone" evidence="4">
    <location>
        <begin position="1"/>
        <end position="54"/>
    </location>
</feature>
<dbReference type="GO" id="GO:0017054">
    <property type="term" value="C:negative cofactor 2 complex"/>
    <property type="evidence" value="ECO:0007669"/>
    <property type="project" value="TreeGrafter"/>
</dbReference>
<feature type="region of interest" description="Disordered" evidence="3">
    <location>
        <begin position="71"/>
        <end position="152"/>
    </location>
</feature>
<reference evidence="5 6" key="1">
    <citation type="submission" date="2016-07" db="EMBL/GenBank/DDBJ databases">
        <title>Pervasive Adenine N6-methylation of Active Genes in Fungi.</title>
        <authorList>
            <consortium name="DOE Joint Genome Institute"/>
            <person name="Mondo S.J."/>
            <person name="Dannebaum R.O."/>
            <person name="Kuo R.C."/>
            <person name="Labutti K."/>
            <person name="Haridas S."/>
            <person name="Kuo A."/>
            <person name="Salamov A."/>
            <person name="Ahrendt S.R."/>
            <person name="Lipzen A."/>
            <person name="Sullivan W."/>
            <person name="Andreopoulos W.B."/>
            <person name="Clum A."/>
            <person name="Lindquist E."/>
            <person name="Daum C."/>
            <person name="Ramamoorthy G.K."/>
            <person name="Gryganskyi A."/>
            <person name="Culley D."/>
            <person name="Magnuson J.K."/>
            <person name="James T.Y."/>
            <person name="O'Malley M.A."/>
            <person name="Stajich J.E."/>
            <person name="Spatafora J.W."/>
            <person name="Visel A."/>
            <person name="Grigoriev I.V."/>
        </authorList>
    </citation>
    <scope>NUCLEOTIDE SEQUENCE [LARGE SCALE GENOMIC DNA]</scope>
    <source>
        <strain evidence="5 6">JEL800</strain>
    </source>
</reference>
<evidence type="ECO:0000256" key="1">
    <source>
        <dbReference type="ARBA" id="ARBA00004123"/>
    </source>
</evidence>
<evidence type="ECO:0000313" key="6">
    <source>
        <dbReference type="Proteomes" id="UP000193642"/>
    </source>
</evidence>
<dbReference type="Gene3D" id="1.10.20.10">
    <property type="entry name" value="Histone, subunit A"/>
    <property type="match status" value="1"/>
</dbReference>
<dbReference type="PANTHER" id="PTHR10252">
    <property type="entry name" value="HISTONE-LIKE TRANSCRIPTION FACTOR CCAAT-RELATED"/>
    <property type="match status" value="1"/>
</dbReference>
<dbReference type="InterPro" id="IPR009072">
    <property type="entry name" value="Histone-fold"/>
</dbReference>
<dbReference type="PANTHER" id="PTHR10252:SF5">
    <property type="entry name" value="DR1-ASSOCIATED COREPRESSOR"/>
    <property type="match status" value="1"/>
</dbReference>
<dbReference type="GO" id="GO:0016251">
    <property type="term" value="F:RNA polymerase II general transcription initiation factor activity"/>
    <property type="evidence" value="ECO:0007669"/>
    <property type="project" value="TreeGrafter"/>
</dbReference>
<dbReference type="CDD" id="cd22906">
    <property type="entry name" value="HFD_DRAP1"/>
    <property type="match status" value="1"/>
</dbReference>